<evidence type="ECO:0000256" key="3">
    <source>
        <dbReference type="ARBA" id="ARBA00022448"/>
    </source>
</evidence>
<dbReference type="InterPro" id="IPR017916">
    <property type="entry name" value="SB_dom"/>
</dbReference>
<evidence type="ECO:0000259" key="10">
    <source>
        <dbReference type="PROSITE" id="PS51322"/>
    </source>
</evidence>
<keyword evidence="3 7" id="KW-0813">Transport</keyword>
<dbReference type="InterPro" id="IPR008883">
    <property type="entry name" value="UEV_N"/>
</dbReference>
<dbReference type="SUPFAM" id="SSF140111">
    <property type="entry name" value="Endosomal sorting complex assembly domain"/>
    <property type="match status" value="1"/>
</dbReference>
<comment type="similarity">
    <text evidence="2">Belongs to the ubiquitin-conjugating enzyme family. UEV subfamily.</text>
</comment>
<protein>
    <recommendedName>
        <fullName evidence="12">UEV domain-containing protein</fullName>
    </recommendedName>
</protein>
<dbReference type="PANTHER" id="PTHR23306:SF3">
    <property type="entry name" value="TUMOR SUPPRESSOR PROTEIN 101"/>
    <property type="match status" value="1"/>
</dbReference>
<evidence type="ECO:0000256" key="2">
    <source>
        <dbReference type="ARBA" id="ARBA00009594"/>
    </source>
</evidence>
<dbReference type="Pfam" id="PF05743">
    <property type="entry name" value="UEV"/>
    <property type="match status" value="1"/>
</dbReference>
<evidence type="ECO:0008006" key="12">
    <source>
        <dbReference type="Google" id="ProtNLM"/>
    </source>
</evidence>
<keyword evidence="6" id="KW-0175">Coiled coil</keyword>
<keyword evidence="5 7" id="KW-0653">Protein transport</keyword>
<dbReference type="GO" id="GO:0015031">
    <property type="term" value="P:protein transport"/>
    <property type="evidence" value="ECO:0007669"/>
    <property type="project" value="UniProtKB-UniRule"/>
</dbReference>
<evidence type="ECO:0000256" key="5">
    <source>
        <dbReference type="ARBA" id="ARBA00022927"/>
    </source>
</evidence>
<evidence type="ECO:0000259" key="9">
    <source>
        <dbReference type="PROSITE" id="PS51312"/>
    </source>
</evidence>
<feature type="domain" description="UEV" evidence="10">
    <location>
        <begin position="7"/>
        <end position="149"/>
    </location>
</feature>
<dbReference type="PROSITE" id="PS51322">
    <property type="entry name" value="UEV"/>
    <property type="match status" value="1"/>
</dbReference>
<dbReference type="AlphaFoldDB" id="A0A7S3NQ63"/>
<evidence type="ECO:0000313" key="11">
    <source>
        <dbReference type="EMBL" id="CAE0374886.1"/>
    </source>
</evidence>
<feature type="domain" description="SB" evidence="9">
    <location>
        <begin position="263"/>
        <end position="331"/>
    </location>
</feature>
<evidence type="ECO:0000256" key="4">
    <source>
        <dbReference type="ARBA" id="ARBA00022753"/>
    </source>
</evidence>
<dbReference type="InterPro" id="IPR037202">
    <property type="entry name" value="ESCRT_assembly_dom"/>
</dbReference>
<dbReference type="EMBL" id="HBIJ01023714">
    <property type="protein sequence ID" value="CAE0374886.1"/>
    <property type="molecule type" value="Transcribed_RNA"/>
</dbReference>
<dbReference type="Gene3D" id="3.10.110.10">
    <property type="entry name" value="Ubiquitin Conjugating Enzyme"/>
    <property type="match status" value="1"/>
</dbReference>
<organism evidence="11">
    <name type="scientific">Aureoumbra lagunensis</name>
    <dbReference type="NCBI Taxonomy" id="44058"/>
    <lineage>
        <taxon>Eukaryota</taxon>
        <taxon>Sar</taxon>
        <taxon>Stramenopiles</taxon>
        <taxon>Ochrophyta</taxon>
        <taxon>Pelagophyceae</taxon>
        <taxon>Pelagomonadales</taxon>
        <taxon>Aureoumbra</taxon>
    </lineage>
</organism>
<evidence type="ECO:0000256" key="1">
    <source>
        <dbReference type="ARBA" id="ARBA00004177"/>
    </source>
</evidence>
<dbReference type="Pfam" id="PF09454">
    <property type="entry name" value="Vps23_core"/>
    <property type="match status" value="1"/>
</dbReference>
<reference evidence="11" key="1">
    <citation type="submission" date="2021-01" db="EMBL/GenBank/DDBJ databases">
        <authorList>
            <person name="Corre E."/>
            <person name="Pelletier E."/>
            <person name="Niang G."/>
            <person name="Scheremetjew M."/>
            <person name="Finn R."/>
            <person name="Kale V."/>
            <person name="Holt S."/>
            <person name="Cochrane G."/>
            <person name="Meng A."/>
            <person name="Brown T."/>
            <person name="Cohen L."/>
        </authorList>
    </citation>
    <scope>NUCLEOTIDE SEQUENCE</scope>
    <source>
        <strain evidence="11">CCMP1510</strain>
    </source>
</reference>
<dbReference type="Gene3D" id="6.10.140.820">
    <property type="match status" value="1"/>
</dbReference>
<dbReference type="InterPro" id="IPR016135">
    <property type="entry name" value="UBQ-conjugating_enzyme/RWD"/>
</dbReference>
<name>A0A7S3NQ63_9STRA</name>
<feature type="region of interest" description="Disordered" evidence="8">
    <location>
        <begin position="149"/>
        <end position="184"/>
    </location>
</feature>
<comment type="subcellular location">
    <subcellularLocation>
        <location evidence="1">Endosome</location>
    </subcellularLocation>
</comment>
<dbReference type="InterPro" id="IPR052070">
    <property type="entry name" value="ESCRT-I_UEV_domain"/>
</dbReference>
<proteinExistence type="inferred from homology"/>
<dbReference type="SUPFAM" id="SSF54495">
    <property type="entry name" value="UBC-like"/>
    <property type="match status" value="1"/>
</dbReference>
<keyword evidence="4" id="KW-0967">Endosome</keyword>
<dbReference type="GO" id="GO:0008333">
    <property type="term" value="P:endosome to lysosome transport"/>
    <property type="evidence" value="ECO:0007669"/>
    <property type="project" value="TreeGrafter"/>
</dbReference>
<sequence>MQRQTRQHEVEVGIANVGFGDQSRRVCDDVLILLETDLVEVRALVKQFGASGILALCLSGTLGIRYHGAVYNIPIELYIVPGYPSVAPRLQVVPTENMQLRANHDNVDSNGILHCEYLDNWHARTSTLTELCAIASSFFSASPPLFARPSKPKIQEEPPPAYDTIHTHPSPETNHTNESSKERLTTKLQQRLRSFFEKERKAIDLELTTQAYLEEYLEDTKIEEMDIAGLNQATARVQAKTAELKAWLEPRIDSEKPKVTCTDVVSKQLLSALAESTAIEDLLYALDEFLYQGIIDLDIFLREVRRLSNAQFKLKAIMKLIHVLLDDIEAQ</sequence>
<evidence type="ECO:0000256" key="7">
    <source>
        <dbReference type="PROSITE-ProRule" id="PRU00644"/>
    </source>
</evidence>
<dbReference type="GO" id="GO:0043130">
    <property type="term" value="F:ubiquitin binding"/>
    <property type="evidence" value="ECO:0007669"/>
    <property type="project" value="TreeGrafter"/>
</dbReference>
<evidence type="ECO:0000256" key="6">
    <source>
        <dbReference type="ARBA" id="ARBA00023054"/>
    </source>
</evidence>
<evidence type="ECO:0000256" key="8">
    <source>
        <dbReference type="SAM" id="MobiDB-lite"/>
    </source>
</evidence>
<dbReference type="CDD" id="cd11685">
    <property type="entry name" value="UEV_TSG101-like"/>
    <property type="match status" value="1"/>
</dbReference>
<dbReference type="GO" id="GO:0000813">
    <property type="term" value="C:ESCRT I complex"/>
    <property type="evidence" value="ECO:0007669"/>
    <property type="project" value="TreeGrafter"/>
</dbReference>
<gene>
    <name evidence="11" type="ORF">ALAG00032_LOCUS15690</name>
</gene>
<dbReference type="PROSITE" id="PS51312">
    <property type="entry name" value="SB"/>
    <property type="match status" value="1"/>
</dbReference>
<accession>A0A7S3NQ63</accession>
<dbReference type="PANTHER" id="PTHR23306">
    <property type="entry name" value="TUMOR SUSCEPTIBILITY GENE 101 PROTEIN-RELATED"/>
    <property type="match status" value="1"/>
</dbReference>